<evidence type="ECO:0000256" key="5">
    <source>
        <dbReference type="ARBA" id="ARBA00032427"/>
    </source>
</evidence>
<sequence>MSSGVAVNSECMELFQELKLRKKYKYIVFKLTDDFKEIVVEKTAEASDYDEFLGNLPADEPRYAVYDFDYEKPGEGQRNKITFYSWIPDTAKIRQKMVYASSKDALRRQLVGLAIEIQGTDSSEVDYDTVLDKASRSA</sequence>
<dbReference type="GO" id="GO:0015629">
    <property type="term" value="C:actin cytoskeleton"/>
    <property type="evidence" value="ECO:0007669"/>
    <property type="project" value="InterPro"/>
</dbReference>
<dbReference type="InterPro" id="IPR017904">
    <property type="entry name" value="ADF/Cofilin"/>
</dbReference>
<dbReference type="Proteomes" id="UP000193560">
    <property type="component" value="Unassembled WGS sequence"/>
</dbReference>
<dbReference type="GO" id="GO:0003779">
    <property type="term" value="F:actin binding"/>
    <property type="evidence" value="ECO:0007669"/>
    <property type="project" value="UniProtKB-KW"/>
</dbReference>
<name>A0A1X2IV89_9FUNG</name>
<evidence type="ECO:0000256" key="4">
    <source>
        <dbReference type="ARBA" id="ARBA00023203"/>
    </source>
</evidence>
<comment type="caution">
    <text evidence="7">The sequence shown here is derived from an EMBL/GenBank/DDBJ whole genome shotgun (WGS) entry which is preliminary data.</text>
</comment>
<feature type="domain" description="ADF-H" evidence="6">
    <location>
        <begin position="2"/>
        <end position="135"/>
    </location>
</feature>
<dbReference type="GO" id="GO:0016363">
    <property type="term" value="C:nuclear matrix"/>
    <property type="evidence" value="ECO:0007669"/>
    <property type="project" value="UniProtKB-SubCell"/>
</dbReference>
<dbReference type="InterPro" id="IPR029006">
    <property type="entry name" value="ADF-H/Gelsolin-like_dom_sf"/>
</dbReference>
<comment type="similarity">
    <text evidence="2">Belongs to the actin-binding proteins ADF family.</text>
</comment>
<dbReference type="GO" id="GO:0030042">
    <property type="term" value="P:actin filament depolymerization"/>
    <property type="evidence" value="ECO:0007669"/>
    <property type="project" value="InterPro"/>
</dbReference>
<dbReference type="Pfam" id="PF00241">
    <property type="entry name" value="Cofilin_ADF"/>
    <property type="match status" value="1"/>
</dbReference>
<evidence type="ECO:0000256" key="3">
    <source>
        <dbReference type="ARBA" id="ARBA00015630"/>
    </source>
</evidence>
<keyword evidence="4" id="KW-0009">Actin-binding</keyword>
<dbReference type="PANTHER" id="PTHR11913">
    <property type="entry name" value="COFILIN-RELATED"/>
    <property type="match status" value="1"/>
</dbReference>
<dbReference type="OrthoDB" id="10249245at2759"/>
<keyword evidence="8" id="KW-1185">Reference proteome</keyword>
<dbReference type="CDD" id="cd11286">
    <property type="entry name" value="ADF_cofilin_like"/>
    <property type="match status" value="1"/>
</dbReference>
<proteinExistence type="inferred from homology"/>
<dbReference type="AlphaFoldDB" id="A0A1X2IV89"/>
<evidence type="ECO:0000259" key="6">
    <source>
        <dbReference type="PROSITE" id="PS51263"/>
    </source>
</evidence>
<evidence type="ECO:0000256" key="2">
    <source>
        <dbReference type="ARBA" id="ARBA00006844"/>
    </source>
</evidence>
<accession>A0A1X2IV89</accession>
<organism evidence="7 8">
    <name type="scientific">Absidia repens</name>
    <dbReference type="NCBI Taxonomy" id="90262"/>
    <lineage>
        <taxon>Eukaryota</taxon>
        <taxon>Fungi</taxon>
        <taxon>Fungi incertae sedis</taxon>
        <taxon>Mucoromycota</taxon>
        <taxon>Mucoromycotina</taxon>
        <taxon>Mucoromycetes</taxon>
        <taxon>Mucorales</taxon>
        <taxon>Cunninghamellaceae</taxon>
        <taxon>Absidia</taxon>
    </lineage>
</organism>
<comment type="subcellular location">
    <subcellularLocation>
        <location evidence="1">Nucleus matrix</location>
    </subcellularLocation>
</comment>
<dbReference type="SMART" id="SM00102">
    <property type="entry name" value="ADF"/>
    <property type="match status" value="1"/>
</dbReference>
<dbReference type="EMBL" id="MCGE01000003">
    <property type="protein sequence ID" value="ORZ22964.1"/>
    <property type="molecule type" value="Genomic_DNA"/>
</dbReference>
<dbReference type="PROSITE" id="PS51263">
    <property type="entry name" value="ADF_H"/>
    <property type="match status" value="1"/>
</dbReference>
<protein>
    <recommendedName>
        <fullName evidence="3">Cofilin</fullName>
    </recommendedName>
    <alternativeName>
        <fullName evidence="5">Actin-depolymerizing factor 1</fullName>
    </alternativeName>
</protein>
<evidence type="ECO:0000256" key="1">
    <source>
        <dbReference type="ARBA" id="ARBA00004109"/>
    </source>
</evidence>
<evidence type="ECO:0000313" key="8">
    <source>
        <dbReference type="Proteomes" id="UP000193560"/>
    </source>
</evidence>
<dbReference type="STRING" id="90262.A0A1X2IV89"/>
<gene>
    <name evidence="7" type="ORF">BCR42DRAFT_403689</name>
</gene>
<dbReference type="Gene3D" id="3.40.20.10">
    <property type="entry name" value="Severin"/>
    <property type="match status" value="1"/>
</dbReference>
<reference evidence="7 8" key="1">
    <citation type="submission" date="2016-07" db="EMBL/GenBank/DDBJ databases">
        <title>Pervasive Adenine N6-methylation of Active Genes in Fungi.</title>
        <authorList>
            <consortium name="DOE Joint Genome Institute"/>
            <person name="Mondo S.J."/>
            <person name="Dannebaum R.O."/>
            <person name="Kuo R.C."/>
            <person name="Labutti K."/>
            <person name="Haridas S."/>
            <person name="Kuo A."/>
            <person name="Salamov A."/>
            <person name="Ahrendt S.R."/>
            <person name="Lipzen A."/>
            <person name="Sullivan W."/>
            <person name="Andreopoulos W.B."/>
            <person name="Clum A."/>
            <person name="Lindquist E."/>
            <person name="Daum C."/>
            <person name="Ramamoorthy G.K."/>
            <person name="Gryganskyi A."/>
            <person name="Culley D."/>
            <person name="Magnuson J.K."/>
            <person name="James T.Y."/>
            <person name="O'Malley M.A."/>
            <person name="Stajich J.E."/>
            <person name="Spatafora J.W."/>
            <person name="Visel A."/>
            <person name="Grigoriev I.V."/>
        </authorList>
    </citation>
    <scope>NUCLEOTIDE SEQUENCE [LARGE SCALE GENOMIC DNA]</scope>
    <source>
        <strain evidence="7 8">NRRL 1336</strain>
    </source>
</reference>
<dbReference type="SUPFAM" id="SSF55753">
    <property type="entry name" value="Actin depolymerizing proteins"/>
    <property type="match status" value="1"/>
</dbReference>
<dbReference type="InterPro" id="IPR002108">
    <property type="entry name" value="ADF-H"/>
</dbReference>
<evidence type="ECO:0000313" key="7">
    <source>
        <dbReference type="EMBL" id="ORZ22964.1"/>
    </source>
</evidence>